<dbReference type="EMBL" id="SKBU01000013">
    <property type="protein sequence ID" value="TCJ18055.1"/>
    <property type="molecule type" value="Genomic_DNA"/>
</dbReference>
<protein>
    <recommendedName>
        <fullName evidence="4">PrsW family intramembrane metalloprotease</fullName>
    </recommendedName>
</protein>
<comment type="caution">
    <text evidence="2">The sequence shown here is derived from an EMBL/GenBank/DDBJ whole genome shotgun (WGS) entry which is preliminary data.</text>
</comment>
<dbReference type="RefSeq" id="WP_132690112.1">
    <property type="nucleotide sequence ID" value="NZ_SKBU01000013.1"/>
</dbReference>
<evidence type="ECO:0000256" key="1">
    <source>
        <dbReference type="SAM" id="Phobius"/>
    </source>
</evidence>
<keyword evidence="1" id="KW-0812">Transmembrane</keyword>
<evidence type="ECO:0008006" key="4">
    <source>
        <dbReference type="Google" id="ProtNLM"/>
    </source>
</evidence>
<evidence type="ECO:0000313" key="3">
    <source>
        <dbReference type="Proteomes" id="UP000295244"/>
    </source>
</evidence>
<sequence length="74" mass="8313">MRLFGRRWFQIFIAGVALLYLTERTLAATQNPNFIPSVILLGAFLVPVTFTVYLYETLPNWEVPVPAIGLCTAP</sequence>
<reference evidence="2 3" key="1">
    <citation type="submission" date="2019-03" db="EMBL/GenBank/DDBJ databases">
        <title>Whole genome sequence of a novel Rubrobacter taiwanensis strain, isolated from Yellowstone National Park.</title>
        <authorList>
            <person name="Freed S."/>
            <person name="Ramaley R.F."/>
            <person name="Kyndt J.A."/>
        </authorList>
    </citation>
    <scope>NUCLEOTIDE SEQUENCE [LARGE SCALE GENOMIC DNA]</scope>
    <source>
        <strain evidence="2 3">Yellowstone</strain>
    </source>
</reference>
<organism evidence="2 3">
    <name type="scientific">Rubrobacter taiwanensis</name>
    <dbReference type="NCBI Taxonomy" id="185139"/>
    <lineage>
        <taxon>Bacteria</taxon>
        <taxon>Bacillati</taxon>
        <taxon>Actinomycetota</taxon>
        <taxon>Rubrobacteria</taxon>
        <taxon>Rubrobacterales</taxon>
        <taxon>Rubrobacteraceae</taxon>
        <taxon>Rubrobacter</taxon>
    </lineage>
</organism>
<feature type="transmembrane region" description="Helical" evidence="1">
    <location>
        <begin position="37"/>
        <end position="55"/>
    </location>
</feature>
<keyword evidence="1" id="KW-1133">Transmembrane helix</keyword>
<name>A0A4R1BKV2_9ACTN</name>
<proteinExistence type="predicted"/>
<evidence type="ECO:0000313" key="2">
    <source>
        <dbReference type="EMBL" id="TCJ18055.1"/>
    </source>
</evidence>
<dbReference type="Proteomes" id="UP000295244">
    <property type="component" value="Unassembled WGS sequence"/>
</dbReference>
<keyword evidence="1" id="KW-0472">Membrane</keyword>
<keyword evidence="3" id="KW-1185">Reference proteome</keyword>
<gene>
    <name evidence="2" type="ORF">E0L93_06440</name>
</gene>
<dbReference type="OrthoDB" id="5141135at2"/>
<accession>A0A4R1BKV2</accession>
<dbReference type="AlphaFoldDB" id="A0A4R1BKV2"/>